<accession>A0ABR7D816</accession>
<keyword evidence="3" id="KW-1185">Reference proteome</keyword>
<evidence type="ECO:0000313" key="2">
    <source>
        <dbReference type="EMBL" id="MBC5627372.1"/>
    </source>
</evidence>
<protein>
    <submittedName>
        <fullName evidence="2">Uncharacterized protein</fullName>
    </submittedName>
</protein>
<keyword evidence="1" id="KW-0812">Transmembrane</keyword>
<keyword evidence="1" id="KW-1133">Transmembrane helix</keyword>
<gene>
    <name evidence="2" type="ORF">H8S20_00540</name>
</gene>
<name>A0ABR7D816_9CLOT</name>
<dbReference type="RefSeq" id="WP_032119056.1">
    <property type="nucleotide sequence ID" value="NZ_JACOOO010000001.1"/>
</dbReference>
<comment type="caution">
    <text evidence="2">The sequence shown here is derived from an EMBL/GenBank/DDBJ whole genome shotgun (WGS) entry which is preliminary data.</text>
</comment>
<sequence>MKNLLKNKILFISNLLFYSGLLVGVYGLYIIYKVKLSLPEGACLIEDNRRILIVSVLLLVASILTEWIGSKKSYKG</sequence>
<feature type="transmembrane region" description="Helical" evidence="1">
    <location>
        <begin position="9"/>
        <end position="31"/>
    </location>
</feature>
<dbReference type="Proteomes" id="UP000596929">
    <property type="component" value="Unassembled WGS sequence"/>
</dbReference>
<evidence type="ECO:0000256" key="1">
    <source>
        <dbReference type="SAM" id="Phobius"/>
    </source>
</evidence>
<dbReference type="EMBL" id="JACOOO010000001">
    <property type="protein sequence ID" value="MBC5627372.1"/>
    <property type="molecule type" value="Genomic_DNA"/>
</dbReference>
<reference evidence="2 3" key="1">
    <citation type="submission" date="2020-08" db="EMBL/GenBank/DDBJ databases">
        <title>Genome public.</title>
        <authorList>
            <person name="Liu C."/>
            <person name="Sun Q."/>
        </authorList>
    </citation>
    <scope>NUCLEOTIDE SEQUENCE [LARGE SCALE GENOMIC DNA]</scope>
    <source>
        <strain evidence="2 3">NSJ-6</strain>
    </source>
</reference>
<organism evidence="2 3">
    <name type="scientific">Clostridium hominis</name>
    <dbReference type="NCBI Taxonomy" id="2763036"/>
    <lineage>
        <taxon>Bacteria</taxon>
        <taxon>Bacillati</taxon>
        <taxon>Bacillota</taxon>
        <taxon>Clostridia</taxon>
        <taxon>Eubacteriales</taxon>
        <taxon>Clostridiaceae</taxon>
        <taxon>Clostridium</taxon>
    </lineage>
</organism>
<feature type="transmembrane region" description="Helical" evidence="1">
    <location>
        <begin position="51"/>
        <end position="69"/>
    </location>
</feature>
<keyword evidence="1" id="KW-0472">Membrane</keyword>
<proteinExistence type="predicted"/>
<evidence type="ECO:0000313" key="3">
    <source>
        <dbReference type="Proteomes" id="UP000596929"/>
    </source>
</evidence>